<gene>
    <name evidence="1" type="ORF">METZ01_LOCUS171572</name>
</gene>
<sequence>VALAYVCWQVALSSTKNLHEQAFDYQHDQQRVAVIQEYLAFLVHSCDRLASESMTSGERKVFLGRLAEECARHLQRNTEDVLGSGNYSSPFIDIINARNRAYAQCTFKRGEPGYTLLRAFGDQIQQLMGQDQTNRWVIDQVIDIDSQESFAQIKRSMQNILDTATRANQTPNST</sequence>
<proteinExistence type="predicted"/>
<dbReference type="AlphaFoldDB" id="A0A382BY37"/>
<evidence type="ECO:0000313" key="1">
    <source>
        <dbReference type="EMBL" id="SVB18718.1"/>
    </source>
</evidence>
<organism evidence="1">
    <name type="scientific">marine metagenome</name>
    <dbReference type="NCBI Taxonomy" id="408172"/>
    <lineage>
        <taxon>unclassified sequences</taxon>
        <taxon>metagenomes</taxon>
        <taxon>ecological metagenomes</taxon>
    </lineage>
</organism>
<reference evidence="1" key="1">
    <citation type="submission" date="2018-05" db="EMBL/GenBank/DDBJ databases">
        <authorList>
            <person name="Lanie J.A."/>
            <person name="Ng W.-L."/>
            <person name="Kazmierczak K.M."/>
            <person name="Andrzejewski T.M."/>
            <person name="Davidsen T.M."/>
            <person name="Wayne K.J."/>
            <person name="Tettelin H."/>
            <person name="Glass J.I."/>
            <person name="Rusch D."/>
            <person name="Podicherti R."/>
            <person name="Tsui H.-C.T."/>
            <person name="Winkler M.E."/>
        </authorList>
    </citation>
    <scope>NUCLEOTIDE SEQUENCE</scope>
</reference>
<accession>A0A382BY37</accession>
<dbReference type="EMBL" id="UINC01031919">
    <property type="protein sequence ID" value="SVB18718.1"/>
    <property type="molecule type" value="Genomic_DNA"/>
</dbReference>
<protein>
    <submittedName>
        <fullName evidence="1">Uncharacterized protein</fullName>
    </submittedName>
</protein>
<feature type="non-terminal residue" evidence="1">
    <location>
        <position position="1"/>
    </location>
</feature>
<name>A0A382BY37_9ZZZZ</name>